<dbReference type="InterPro" id="IPR026636">
    <property type="entry name" value="MPHOSPH9"/>
</dbReference>
<keyword evidence="1" id="KW-0175">Coiled coil</keyword>
<reference evidence="3 4" key="1">
    <citation type="journal article" date="2019" name="Sci. Data">
        <title>Hybrid genome assembly and annotation of Danionella translucida.</title>
        <authorList>
            <person name="Kadobianskyi M."/>
            <person name="Schulze L."/>
            <person name="Schuelke M."/>
            <person name="Judkewitz B."/>
        </authorList>
    </citation>
    <scope>NUCLEOTIDE SEQUENCE [LARGE SCALE GENOMIC DNA]</scope>
    <source>
        <strain evidence="3 4">Bolton</strain>
    </source>
</reference>
<feature type="coiled-coil region" evidence="1">
    <location>
        <begin position="619"/>
        <end position="660"/>
    </location>
</feature>
<feature type="region of interest" description="Disordered" evidence="2">
    <location>
        <begin position="363"/>
        <end position="395"/>
    </location>
</feature>
<evidence type="ECO:0000256" key="1">
    <source>
        <dbReference type="SAM" id="Coils"/>
    </source>
</evidence>
<evidence type="ECO:0008006" key="5">
    <source>
        <dbReference type="Google" id="ProtNLM"/>
    </source>
</evidence>
<feature type="compositionally biased region" description="Basic and acidic residues" evidence="2">
    <location>
        <begin position="229"/>
        <end position="238"/>
    </location>
</feature>
<dbReference type="STRING" id="623744.A0A553QVL6"/>
<feature type="compositionally biased region" description="Basic and acidic residues" evidence="2">
    <location>
        <begin position="373"/>
        <end position="388"/>
    </location>
</feature>
<dbReference type="PANTHER" id="PTHR14926">
    <property type="entry name" value="M-PHASE PHOSPHOPROTEIN 9"/>
    <property type="match status" value="1"/>
</dbReference>
<proteinExistence type="predicted"/>
<dbReference type="EMBL" id="SRMA01025485">
    <property type="protein sequence ID" value="TRY94005.1"/>
    <property type="molecule type" value="Genomic_DNA"/>
</dbReference>
<name>A0A553QVL6_9TELE</name>
<feature type="coiled-coil region" evidence="1">
    <location>
        <begin position="454"/>
        <end position="544"/>
    </location>
</feature>
<keyword evidence="4" id="KW-1185">Reference proteome</keyword>
<feature type="compositionally biased region" description="Polar residues" evidence="2">
    <location>
        <begin position="56"/>
        <end position="69"/>
    </location>
</feature>
<organism evidence="3 4">
    <name type="scientific">Danionella cerebrum</name>
    <dbReference type="NCBI Taxonomy" id="2873325"/>
    <lineage>
        <taxon>Eukaryota</taxon>
        <taxon>Metazoa</taxon>
        <taxon>Chordata</taxon>
        <taxon>Craniata</taxon>
        <taxon>Vertebrata</taxon>
        <taxon>Euteleostomi</taxon>
        <taxon>Actinopterygii</taxon>
        <taxon>Neopterygii</taxon>
        <taxon>Teleostei</taxon>
        <taxon>Ostariophysi</taxon>
        <taxon>Cypriniformes</taxon>
        <taxon>Danionidae</taxon>
        <taxon>Danioninae</taxon>
        <taxon>Danionella</taxon>
    </lineage>
</organism>
<protein>
    <recommendedName>
        <fullName evidence="5">M-phase phosphoprotein 9</fullName>
    </recommendedName>
</protein>
<dbReference type="OrthoDB" id="6288856at2759"/>
<feature type="region of interest" description="Disordered" evidence="2">
    <location>
        <begin position="197"/>
        <end position="272"/>
    </location>
</feature>
<dbReference type="PANTHER" id="PTHR14926:SF1">
    <property type="entry name" value="M-PHASE PHOSPHOPROTEIN 9"/>
    <property type="match status" value="1"/>
</dbReference>
<comment type="caution">
    <text evidence="3">The sequence shown here is derived from an EMBL/GenBank/DDBJ whole genome shotgun (WGS) entry which is preliminary data.</text>
</comment>
<dbReference type="AlphaFoldDB" id="A0A553QVL6"/>
<feature type="compositionally biased region" description="Low complexity" evidence="2">
    <location>
        <begin position="831"/>
        <end position="847"/>
    </location>
</feature>
<dbReference type="Proteomes" id="UP000316079">
    <property type="component" value="Unassembled WGS sequence"/>
</dbReference>
<dbReference type="GO" id="GO:0005814">
    <property type="term" value="C:centriole"/>
    <property type="evidence" value="ECO:0007669"/>
    <property type="project" value="TreeGrafter"/>
</dbReference>
<evidence type="ECO:0000256" key="2">
    <source>
        <dbReference type="SAM" id="MobiDB-lite"/>
    </source>
</evidence>
<feature type="compositionally biased region" description="Basic and acidic residues" evidence="2">
    <location>
        <begin position="22"/>
        <end position="31"/>
    </location>
</feature>
<feature type="compositionally biased region" description="Basic and acidic residues" evidence="2">
    <location>
        <begin position="728"/>
        <end position="737"/>
    </location>
</feature>
<feature type="compositionally biased region" description="Polar residues" evidence="2">
    <location>
        <begin position="33"/>
        <end position="43"/>
    </location>
</feature>
<sequence>MSADGSLSEDAVSSLVSTLGHSHTDGIRESRISVVSSEDTLSGFTEEEQSKHASDSPEQNNNAIETPTDQDVRKDEEDDRLSSRRCLPFINPSSVQTLKALVQQIQSSSDSNPELWRSCQGRWLHLFQLVEKQYQDQIFAQQEQYQSQIQLIQDEIKALVLLQSGPQEPTMSPGTIQDLIESSVTPEEALVTGASSGYGTLWEPGGQTHSPEGGPWVLNPSRSRKRRERDKMNGESDSFRGASGLLTSWAQRQRQSQRRRTSHQEEPDAQVQSSDERVCAWLSYWRLEESQLYQPLPDELRSSSCVLAQALDARSVSLREIYQNKIASSGACNQVWSHSSISSSATQQALTVASLAPLKRSPSRTIPSINLTEEEKGSSKHSVPEKRLTPQISRSSEEVFEDPAVLSLLRQGVREKHTRHLEDLRAYYESEISELKEKLCGREPAPQHALLLRCQHLDRALTEASRRIRQLEINNTCLEQQLSQWPERCSHLSSSLRQLNERLDQSECIVNQKDELITELTNRVQRAEGSVQSLRTAAEEHQRRAEMEHALMQDVVLLHGGGGGGGVVQLLSECDSLRKEHQGTEVSTPHTLLECLVKILMMMMMMMMMVITASDQEKMLLAEEKLSNADEQIAELRRLVSKLEAQVRQLQHQNQNRIRQAVAQPSGAGLFHHPDLLLSPSGKPRDASGVTRVSSANCAPEEAECLKSSNRSLLTPVERALNPLQETRGSEEQELERLSFPSSFQAQEDGVVAPNRSVSPECTGSSSLLQASQRRSPACCTPSKRQTLLAVPSVRSSPKRCPTENFSCALGRLLPSHQHRMDASGERGGQLSSPRSRPLRSLPYRSPVHPAGGSECEEQEVDQEVCASLVLSSGLRVKSLTDAERLLDQLSLEKQQIEAALSRIPGAGGRVSLEKRLHQVDRELGSIRMTLKRFHILRSSAS</sequence>
<feature type="compositionally biased region" description="Low complexity" evidence="2">
    <location>
        <begin position="765"/>
        <end position="776"/>
    </location>
</feature>
<accession>A0A553QVL6</accession>
<feature type="region of interest" description="Disordered" evidence="2">
    <location>
        <begin position="820"/>
        <end position="857"/>
    </location>
</feature>
<evidence type="ECO:0000313" key="4">
    <source>
        <dbReference type="Proteomes" id="UP000316079"/>
    </source>
</evidence>
<feature type="region of interest" description="Disordered" evidence="2">
    <location>
        <begin position="1"/>
        <end position="81"/>
    </location>
</feature>
<evidence type="ECO:0000313" key="3">
    <source>
        <dbReference type="EMBL" id="TRY94005.1"/>
    </source>
</evidence>
<feature type="region of interest" description="Disordered" evidence="2">
    <location>
        <begin position="721"/>
        <end position="776"/>
    </location>
</feature>
<gene>
    <name evidence="3" type="ORF">DNTS_032822</name>
</gene>
<feature type="region of interest" description="Disordered" evidence="2">
    <location>
        <begin position="672"/>
        <end position="695"/>
    </location>
</feature>